<dbReference type="RefSeq" id="WP_212998496.1">
    <property type="nucleotide sequence ID" value="NZ_BAAATW010000012.1"/>
</dbReference>
<keyword evidence="3" id="KW-1185">Reference proteome</keyword>
<dbReference type="InterPro" id="IPR034660">
    <property type="entry name" value="DinB/YfiT-like"/>
</dbReference>
<proteinExistence type="predicted"/>
<evidence type="ECO:0000313" key="3">
    <source>
        <dbReference type="Proteomes" id="UP000680865"/>
    </source>
</evidence>
<name>A0A919SJG0_9ACTN</name>
<organism evidence="2 3">
    <name type="scientific">Winogradskya consettensis</name>
    <dbReference type="NCBI Taxonomy" id="113560"/>
    <lineage>
        <taxon>Bacteria</taxon>
        <taxon>Bacillati</taxon>
        <taxon>Actinomycetota</taxon>
        <taxon>Actinomycetes</taxon>
        <taxon>Micromonosporales</taxon>
        <taxon>Micromonosporaceae</taxon>
        <taxon>Winogradskya</taxon>
    </lineage>
</organism>
<dbReference type="NCBIfam" id="TIGR03086">
    <property type="entry name" value="TIGR03086 family metal-binding protein"/>
    <property type="match status" value="1"/>
</dbReference>
<dbReference type="SUPFAM" id="SSF109854">
    <property type="entry name" value="DinB/YfiT-like putative metalloenzymes"/>
    <property type="match status" value="1"/>
</dbReference>
<dbReference type="Proteomes" id="UP000680865">
    <property type="component" value="Unassembled WGS sequence"/>
</dbReference>
<dbReference type="InterPro" id="IPR024344">
    <property type="entry name" value="MDMPI_metal-binding"/>
</dbReference>
<dbReference type="InterPro" id="IPR017520">
    <property type="entry name" value="CHP03086"/>
</dbReference>
<comment type="caution">
    <text evidence="2">The sequence shown here is derived from an EMBL/GenBank/DDBJ whole genome shotgun (WGS) entry which is preliminary data.</text>
</comment>
<feature type="domain" description="Mycothiol-dependent maleylpyruvate isomerase metal-binding" evidence="1">
    <location>
        <begin position="10"/>
        <end position="128"/>
    </location>
</feature>
<reference evidence="2" key="1">
    <citation type="submission" date="2021-03" db="EMBL/GenBank/DDBJ databases">
        <title>Whole genome shotgun sequence of Actinoplanes consettensis NBRC 14913.</title>
        <authorList>
            <person name="Komaki H."/>
            <person name="Tamura T."/>
        </authorList>
    </citation>
    <scope>NUCLEOTIDE SEQUENCE</scope>
    <source>
        <strain evidence="2">NBRC 14913</strain>
    </source>
</reference>
<protein>
    <submittedName>
        <fullName evidence="2">TIGR03086 family protein</fullName>
    </submittedName>
</protein>
<evidence type="ECO:0000313" key="2">
    <source>
        <dbReference type="EMBL" id="GIM73875.1"/>
    </source>
</evidence>
<dbReference type="NCBIfam" id="TIGR03083">
    <property type="entry name" value="maleylpyruvate isomerase family mycothiol-dependent enzyme"/>
    <property type="match status" value="1"/>
</dbReference>
<evidence type="ECO:0000259" key="1">
    <source>
        <dbReference type="Pfam" id="PF11716"/>
    </source>
</evidence>
<dbReference type="GO" id="GO:0046872">
    <property type="term" value="F:metal ion binding"/>
    <property type="evidence" value="ECO:0007669"/>
    <property type="project" value="InterPro"/>
</dbReference>
<sequence>MHIIEADALATRGSADVVARATTADLTLATPCTGWDLRALLAHMTAQHRGFAAAANGHGDDLAIWGPDDTGEPLTAYAQAVDPVLDAFAVTGVLERPFALPELGRVLPGRIAVGFHLVDYVVHGWDVARTIGVDWQLAPGVLDAALVVAEAVPKENRVSFAPALPVPDDAGTLDRILLLLGRDPHAVQGGLQ</sequence>
<dbReference type="InterPro" id="IPR017517">
    <property type="entry name" value="Maleyloyr_isom"/>
</dbReference>
<accession>A0A919SJG0</accession>
<dbReference type="AlphaFoldDB" id="A0A919SJG0"/>
<dbReference type="Pfam" id="PF11716">
    <property type="entry name" value="MDMPI_N"/>
    <property type="match status" value="1"/>
</dbReference>
<gene>
    <name evidence="2" type="ORF">Aco04nite_37600</name>
</gene>
<dbReference type="EMBL" id="BOQP01000017">
    <property type="protein sequence ID" value="GIM73875.1"/>
    <property type="molecule type" value="Genomic_DNA"/>
</dbReference>